<gene>
    <name evidence="1" type="ORF">DS831_09190</name>
</gene>
<dbReference type="OrthoDB" id="2250565at2"/>
<evidence type="ECO:0000313" key="1">
    <source>
        <dbReference type="EMBL" id="RHW49216.1"/>
    </source>
</evidence>
<organism evidence="1 2">
    <name type="scientific">Bombilactobacillus bombi</name>
    <dbReference type="NCBI Taxonomy" id="1303590"/>
    <lineage>
        <taxon>Bacteria</taxon>
        <taxon>Bacillati</taxon>
        <taxon>Bacillota</taxon>
        <taxon>Bacilli</taxon>
        <taxon>Lactobacillales</taxon>
        <taxon>Lactobacillaceae</taxon>
        <taxon>Bombilactobacillus</taxon>
    </lineage>
</organism>
<protein>
    <recommendedName>
        <fullName evidence="3">WxL domain-containing protein</fullName>
    </recommendedName>
</protein>
<sequence length="1376" mass="152118">MQFRTVKQNFLIIITLIIIANCYKFLVLTVKVQAQQTSLSTTTQVADLLKPTIANPRKIPIKPNLLQSSINPPQDGSNDYLLKDDPDYPARQITDAQGKVVDVPQGKIAYVWNAKQFLHAVYGNYYSGRSGSARIPYQNAQSDQFGYDTDITKIVLEDDINLAQADQDPDIYVPDPKTNKIIQDNAHKVQFFGFGDFTGTSATAAGDCWYIYLVTRRTPSWTVDDIKVADGSTKHLDFSALTIDGQDHQGQRHWLNLSRFSITTYQPDPPRWNQKITVQNVDLYGNSFYGIVRAESLGNNTQEIYKDVNYYGAQFLYSVSGSNTSITTQGQINAYSLKTYIGPDGKTYNCQGGGNQENMQTFNIIFDEGSTYTGYTYNGPVLELTGSATLKTHSHVYLYPHGDDPQLGHAQMSMNWGISMPNNTKQPTLELQGDASLNINCDAQDAQDAGIPPGITTDKPMIDKPVGAIYMGGSNSQIIFNEITDPKTQKTYDPEINIQSDGAIDKNNPLVNLSTGKIDLSHGKLSINTHNLGNYTSAEKGGLMQVGPGMDIAVQTGGNFNISVDDNNNAADKAINLLYSTGTMNINIVNPKNVSLDLRKDNCPNSALVYTGGNGALNKLSDVLKVIGLKELTLPDGTLVSPNTQVITTSGADINVYDSKIRATGDNGAIDGSNGEAIGFPTAKTIQVGMDTAGPIRFQHLTLPFYHNLLAPILYLDGSKIIQTTHKDMDILKNAMLYMMGKEFRYIQLSDLPGPNLTDVSPTLSPDNSQIKGTVKGDEWADTNKIGNEFYPHAPLLRVQIQHQDGTMIDLGDFVNDKAASEVVVPITNLEDPAVKYVTPNLLQRNADGLDITDESHLGHMVGTVVNNKKVVNPVYEPTKKVTWSHIEQNNNHFVFNLKQAVTDYNNRPVNSSKKLHLRSTDKILTSVVTNYQASPRSITTIKNLAIEPGLSQTFLLGDQISVPLFYQDGDDFVPNNQITLKGTSTDNKGHQSPPLNGVISPINTTGSKTAATWVISEPTKAAGQYTLNFSGQDELGNNDDGVNGKGIDWHYNVLNLPAYDGQRTLMHPDHKTTIAANDSISMGYYYDQSVFTPKNQTAAITNFSFQRVDDKQSKDKNISLKTTNLIITNKDTQKTVVINNFKYDKKYTAQALSQDSQNLAVIDKSDPNQIKFQKNIQFTLETKFFITAVPKISLAQIKLTTDYQDQSTGATNQVTLGQVAALTKEKVDFLELTVPNQLNYGKKPLVPHQPQSEYSIYNRDGVQNNLILNYQPHSDNHLQVYVKYVDASGLWPNALLLKNQYQTASYLDQGDALVYDQILQTSLTDSMQHVQLAADWWNNQNIQTQGIFMETLNQSQLQPDQYQGKLEWTAVNSVP</sequence>
<comment type="caution">
    <text evidence="1">The sequence shown here is derived from an EMBL/GenBank/DDBJ whole genome shotgun (WGS) entry which is preliminary data.</text>
</comment>
<reference evidence="1 2" key="1">
    <citation type="submission" date="2018-07" db="EMBL/GenBank/DDBJ databases">
        <title>Genome sequences of six Lactobacillus spp. isolated from bumble bee guts.</title>
        <authorList>
            <person name="Motta E.V.S."/>
            <person name="Moran N.A."/>
        </authorList>
    </citation>
    <scope>NUCLEOTIDE SEQUENCE [LARGE SCALE GENOMIC DNA]</scope>
    <source>
        <strain evidence="1 2">BI-1.1</strain>
    </source>
</reference>
<keyword evidence="2" id="KW-1185">Reference proteome</keyword>
<dbReference type="RefSeq" id="WP_118903086.1">
    <property type="nucleotide sequence ID" value="NZ_QOCR01000008.1"/>
</dbReference>
<evidence type="ECO:0000313" key="2">
    <source>
        <dbReference type="Proteomes" id="UP000284109"/>
    </source>
</evidence>
<proteinExistence type="predicted"/>
<name>A0A3R6ZWL1_9LACO</name>
<dbReference type="EMBL" id="QOCR01000008">
    <property type="protein sequence ID" value="RHW49216.1"/>
    <property type="molecule type" value="Genomic_DNA"/>
</dbReference>
<dbReference type="Proteomes" id="UP000284109">
    <property type="component" value="Unassembled WGS sequence"/>
</dbReference>
<evidence type="ECO:0008006" key="3">
    <source>
        <dbReference type="Google" id="ProtNLM"/>
    </source>
</evidence>
<accession>A0A3R6ZWL1</accession>